<dbReference type="InterPro" id="IPR013761">
    <property type="entry name" value="SAM/pointed_sf"/>
</dbReference>
<dbReference type="CDD" id="cd09487">
    <property type="entry name" value="SAM_superfamily"/>
    <property type="match status" value="1"/>
</dbReference>
<accession>A0A2Z7A0Y4</accession>
<dbReference type="Proteomes" id="UP000250235">
    <property type="component" value="Unassembled WGS sequence"/>
</dbReference>
<organism evidence="2 3">
    <name type="scientific">Dorcoceras hygrometricum</name>
    <dbReference type="NCBI Taxonomy" id="472368"/>
    <lineage>
        <taxon>Eukaryota</taxon>
        <taxon>Viridiplantae</taxon>
        <taxon>Streptophyta</taxon>
        <taxon>Embryophyta</taxon>
        <taxon>Tracheophyta</taxon>
        <taxon>Spermatophyta</taxon>
        <taxon>Magnoliopsida</taxon>
        <taxon>eudicotyledons</taxon>
        <taxon>Gunneridae</taxon>
        <taxon>Pentapetalae</taxon>
        <taxon>asterids</taxon>
        <taxon>lamiids</taxon>
        <taxon>Lamiales</taxon>
        <taxon>Gesneriaceae</taxon>
        <taxon>Didymocarpoideae</taxon>
        <taxon>Trichosporeae</taxon>
        <taxon>Loxocarpinae</taxon>
        <taxon>Dorcoceras</taxon>
    </lineage>
</organism>
<dbReference type="EMBL" id="KV098488">
    <property type="protein sequence ID" value="KZT76728.1"/>
    <property type="molecule type" value="Genomic_DNA"/>
</dbReference>
<dbReference type="OrthoDB" id="539213at2759"/>
<feature type="domain" description="SAM" evidence="1">
    <location>
        <begin position="18"/>
        <end position="76"/>
    </location>
</feature>
<evidence type="ECO:0000313" key="2">
    <source>
        <dbReference type="EMBL" id="KZT76728.1"/>
    </source>
</evidence>
<gene>
    <name evidence="2" type="ORF">F511_46247</name>
</gene>
<dbReference type="PROSITE" id="PS50105">
    <property type="entry name" value="SAM_DOMAIN"/>
    <property type="match status" value="1"/>
</dbReference>
<dbReference type="InterPro" id="IPR001660">
    <property type="entry name" value="SAM"/>
</dbReference>
<evidence type="ECO:0000313" key="3">
    <source>
        <dbReference type="Proteomes" id="UP000250235"/>
    </source>
</evidence>
<keyword evidence="3" id="KW-1185">Reference proteome</keyword>
<reference evidence="2 3" key="1">
    <citation type="journal article" date="2015" name="Proc. Natl. Acad. Sci. U.S.A.">
        <title>The resurrection genome of Boea hygrometrica: A blueprint for survival of dehydration.</title>
        <authorList>
            <person name="Xiao L."/>
            <person name="Yang G."/>
            <person name="Zhang L."/>
            <person name="Yang X."/>
            <person name="Zhao S."/>
            <person name="Ji Z."/>
            <person name="Zhou Q."/>
            <person name="Hu M."/>
            <person name="Wang Y."/>
            <person name="Chen M."/>
            <person name="Xu Y."/>
            <person name="Jin H."/>
            <person name="Xiao X."/>
            <person name="Hu G."/>
            <person name="Bao F."/>
            <person name="Hu Y."/>
            <person name="Wan P."/>
            <person name="Li L."/>
            <person name="Deng X."/>
            <person name="Kuang T."/>
            <person name="Xiang C."/>
            <person name="Zhu J.K."/>
            <person name="Oliver M.J."/>
            <person name="He Y."/>
        </authorList>
    </citation>
    <scope>NUCLEOTIDE SEQUENCE [LARGE SCALE GENOMIC DNA]</scope>
    <source>
        <strain evidence="3">cv. XS01</strain>
    </source>
</reference>
<dbReference type="AlphaFoldDB" id="A0A2Z7A0Y4"/>
<evidence type="ECO:0000259" key="1">
    <source>
        <dbReference type="PROSITE" id="PS50105"/>
    </source>
</evidence>
<name>A0A2Z7A0Y4_9LAMI</name>
<dbReference type="SMART" id="SM00454">
    <property type="entry name" value="SAM"/>
    <property type="match status" value="1"/>
</dbReference>
<protein>
    <recommendedName>
        <fullName evidence="1">SAM domain-containing protein</fullName>
    </recommendedName>
</protein>
<dbReference type="SUPFAM" id="SSF47769">
    <property type="entry name" value="SAM/Pointed domain"/>
    <property type="match status" value="1"/>
</dbReference>
<sequence length="84" mass="9603">MSEGSCVTEVEVEVEERTGMDRLKAWLDREGLGGYAFLFRFHCVDDEVLPLLTLRDLKAMGICPDGTRRKIYQFIQKSCQNSAE</sequence>
<dbReference type="Gene3D" id="1.10.150.50">
    <property type="entry name" value="Transcription Factor, Ets-1"/>
    <property type="match status" value="1"/>
</dbReference>
<proteinExistence type="predicted"/>
<dbReference type="Pfam" id="PF07647">
    <property type="entry name" value="SAM_2"/>
    <property type="match status" value="1"/>
</dbReference>